<dbReference type="InterPro" id="IPR053249">
    <property type="entry name" value="LFS"/>
</dbReference>
<keyword evidence="4" id="KW-1185">Reference proteome</keyword>
<dbReference type="STRING" id="77586.A0A0D9WDR0"/>
<dbReference type="Gene3D" id="3.30.530.20">
    <property type="match status" value="1"/>
</dbReference>
<accession>A0A0D9WDR0</accession>
<dbReference type="GO" id="GO:0005634">
    <property type="term" value="C:nucleus"/>
    <property type="evidence" value="ECO:0007669"/>
    <property type="project" value="UniProtKB-SubCell"/>
</dbReference>
<evidence type="ECO:0000256" key="1">
    <source>
        <dbReference type="ARBA" id="ARBA00004123"/>
    </source>
</evidence>
<protein>
    <recommendedName>
        <fullName evidence="5">Bet v I/Major latex protein domain-containing protein</fullName>
    </recommendedName>
</protein>
<sequence length="193" mass="20148">MAAAGARRKVELEWKGRVTAAAPAATAQEAWARLSDFTAFHRWHPRVAKCRRVAGACSPRSPGCVRYCEGVPGVADAGAAAAVDWAHETLLEHDAAGMSLRYEMNDNNMGFGAFFATLSVVPGAGGGGGCELRWEFECEPVVGTEKEALAARLQDGIDGMARRVQEAVSGGRRGDGAAATNSGDVKLGTSIAV</sequence>
<dbReference type="InterPro" id="IPR023393">
    <property type="entry name" value="START-like_dom_sf"/>
</dbReference>
<dbReference type="HOGENOM" id="CLU_101964_0_1_1"/>
<comment type="subcellular location">
    <subcellularLocation>
        <location evidence="1">Nucleus</location>
    </subcellularLocation>
</comment>
<evidence type="ECO:0008006" key="5">
    <source>
        <dbReference type="Google" id="ProtNLM"/>
    </source>
</evidence>
<dbReference type="Gramene" id="LPERR05G05480.1">
    <property type="protein sequence ID" value="LPERR05G05480.1"/>
    <property type="gene ID" value="LPERR05G05480"/>
</dbReference>
<organism evidence="3 4">
    <name type="scientific">Leersia perrieri</name>
    <dbReference type="NCBI Taxonomy" id="77586"/>
    <lineage>
        <taxon>Eukaryota</taxon>
        <taxon>Viridiplantae</taxon>
        <taxon>Streptophyta</taxon>
        <taxon>Embryophyta</taxon>
        <taxon>Tracheophyta</taxon>
        <taxon>Spermatophyta</taxon>
        <taxon>Magnoliopsida</taxon>
        <taxon>Liliopsida</taxon>
        <taxon>Poales</taxon>
        <taxon>Poaceae</taxon>
        <taxon>BOP clade</taxon>
        <taxon>Oryzoideae</taxon>
        <taxon>Oryzeae</taxon>
        <taxon>Oryzinae</taxon>
        <taxon>Leersia</taxon>
    </lineage>
</organism>
<dbReference type="AlphaFoldDB" id="A0A0D9WDR0"/>
<reference evidence="3" key="3">
    <citation type="submission" date="2015-04" db="UniProtKB">
        <authorList>
            <consortium name="EnsemblPlants"/>
        </authorList>
    </citation>
    <scope>IDENTIFICATION</scope>
</reference>
<name>A0A0D9WDR0_9ORYZ</name>
<dbReference type="SUPFAM" id="SSF55961">
    <property type="entry name" value="Bet v1-like"/>
    <property type="match status" value="1"/>
</dbReference>
<proteinExistence type="predicted"/>
<dbReference type="InterPro" id="IPR019587">
    <property type="entry name" value="Polyketide_cyclase/dehydratase"/>
</dbReference>
<evidence type="ECO:0000313" key="3">
    <source>
        <dbReference type="EnsemblPlants" id="LPERR05G05480.1"/>
    </source>
</evidence>
<dbReference type="Pfam" id="PF10604">
    <property type="entry name" value="Polyketide_cyc2"/>
    <property type="match status" value="1"/>
</dbReference>
<dbReference type="CDD" id="cd07821">
    <property type="entry name" value="PYR_PYL_RCAR_like"/>
    <property type="match status" value="1"/>
</dbReference>
<evidence type="ECO:0000313" key="4">
    <source>
        <dbReference type="Proteomes" id="UP000032180"/>
    </source>
</evidence>
<reference evidence="4" key="2">
    <citation type="submission" date="2013-12" db="EMBL/GenBank/DDBJ databases">
        <authorList>
            <person name="Yu Y."/>
            <person name="Lee S."/>
            <person name="de Baynast K."/>
            <person name="Wissotski M."/>
            <person name="Liu L."/>
            <person name="Talag J."/>
            <person name="Goicoechea J."/>
            <person name="Angelova A."/>
            <person name="Jetty R."/>
            <person name="Kudrna D."/>
            <person name="Golser W."/>
            <person name="Rivera L."/>
            <person name="Zhang J."/>
            <person name="Wing R."/>
        </authorList>
    </citation>
    <scope>NUCLEOTIDE SEQUENCE</scope>
</reference>
<dbReference type="Proteomes" id="UP000032180">
    <property type="component" value="Chromosome 5"/>
</dbReference>
<reference evidence="3 4" key="1">
    <citation type="submission" date="2012-08" db="EMBL/GenBank/DDBJ databases">
        <title>Oryza genome evolution.</title>
        <authorList>
            <person name="Wing R.A."/>
        </authorList>
    </citation>
    <scope>NUCLEOTIDE SEQUENCE</scope>
</reference>
<keyword evidence="2" id="KW-0539">Nucleus</keyword>
<dbReference type="EnsemblPlants" id="LPERR05G05480.1">
    <property type="protein sequence ID" value="LPERR05G05480.1"/>
    <property type="gene ID" value="LPERR05G05480"/>
</dbReference>
<evidence type="ECO:0000256" key="2">
    <source>
        <dbReference type="ARBA" id="ARBA00023242"/>
    </source>
</evidence>
<dbReference type="PANTHER" id="PTHR33789">
    <property type="entry name" value="LACHRYMATORY-FACTOR SYNTHASE"/>
    <property type="match status" value="1"/>
</dbReference>
<dbReference type="eggNOG" id="ENOG502S1EM">
    <property type="taxonomic scope" value="Eukaryota"/>
</dbReference>
<dbReference type="PANTHER" id="PTHR33789:SF1">
    <property type="entry name" value="OS05G0201700 PROTEIN"/>
    <property type="match status" value="1"/>
</dbReference>